<dbReference type="SUPFAM" id="SSF140453">
    <property type="entry name" value="EsxAB dimer-like"/>
    <property type="match status" value="1"/>
</dbReference>
<gene>
    <name evidence="2" type="ORF">EDD66_101368</name>
</gene>
<evidence type="ECO:0000256" key="1">
    <source>
        <dbReference type="RuleBase" id="RU362001"/>
    </source>
</evidence>
<dbReference type="NCBIfam" id="TIGR03930">
    <property type="entry name" value="WXG100_ESAT6"/>
    <property type="match status" value="1"/>
</dbReference>
<keyword evidence="3" id="KW-1185">Reference proteome</keyword>
<dbReference type="InterPro" id="IPR036689">
    <property type="entry name" value="ESAT-6-like_sf"/>
</dbReference>
<dbReference type="Gene3D" id="1.10.287.1060">
    <property type="entry name" value="ESAT-6-like"/>
    <property type="match status" value="1"/>
</dbReference>
<dbReference type="EMBL" id="RJVG01000001">
    <property type="protein sequence ID" value="ROR31750.1"/>
    <property type="molecule type" value="Genomic_DNA"/>
</dbReference>
<organism evidence="2 3">
    <name type="scientific">Mobilisporobacter senegalensis</name>
    <dbReference type="NCBI Taxonomy" id="1329262"/>
    <lineage>
        <taxon>Bacteria</taxon>
        <taxon>Bacillati</taxon>
        <taxon>Bacillota</taxon>
        <taxon>Clostridia</taxon>
        <taxon>Lachnospirales</taxon>
        <taxon>Lachnospiraceae</taxon>
        <taxon>Mobilisporobacter</taxon>
    </lineage>
</organism>
<comment type="similarity">
    <text evidence="1">Belongs to the WXG100 family.</text>
</comment>
<evidence type="ECO:0000313" key="3">
    <source>
        <dbReference type="Proteomes" id="UP000273083"/>
    </source>
</evidence>
<reference evidence="2 3" key="1">
    <citation type="submission" date="2018-11" db="EMBL/GenBank/DDBJ databases">
        <title>Genomic Encyclopedia of Type Strains, Phase IV (KMG-IV): sequencing the most valuable type-strain genomes for metagenomic binning, comparative biology and taxonomic classification.</title>
        <authorList>
            <person name="Goeker M."/>
        </authorList>
    </citation>
    <scope>NUCLEOTIDE SEQUENCE [LARGE SCALE GENOMIC DNA]</scope>
    <source>
        <strain evidence="2 3">DSM 26537</strain>
    </source>
</reference>
<dbReference type="Proteomes" id="UP000273083">
    <property type="component" value="Unassembled WGS sequence"/>
</dbReference>
<dbReference type="InterPro" id="IPR010310">
    <property type="entry name" value="T7SS_ESAT-6-like"/>
</dbReference>
<dbReference type="AlphaFoldDB" id="A0A3N1XYT4"/>
<name>A0A3N1XYT4_9FIRM</name>
<proteinExistence type="inferred from homology"/>
<protein>
    <recommendedName>
        <fullName evidence="1">ESAT-6-like protein</fullName>
    </recommendedName>
</protein>
<evidence type="ECO:0000313" key="2">
    <source>
        <dbReference type="EMBL" id="ROR31750.1"/>
    </source>
</evidence>
<sequence>MASIKVTPEELKTQGESIVKMGEEIDTKVTTLDTTINTVVNEWDGLAQDAFLEAYNELKETLKQFPLIVNGIGTQVVQAADTFGQTDSDLSGAFKQ</sequence>
<dbReference type="Pfam" id="PF06013">
    <property type="entry name" value="WXG100"/>
    <property type="match status" value="1"/>
</dbReference>
<comment type="caution">
    <text evidence="2">The sequence shown here is derived from an EMBL/GenBank/DDBJ whole genome shotgun (WGS) entry which is preliminary data.</text>
</comment>
<accession>A0A3N1XYT4</accession>
<dbReference type="RefSeq" id="WP_170164208.1">
    <property type="nucleotide sequence ID" value="NZ_RJVG01000001.1"/>
</dbReference>